<dbReference type="Gene3D" id="1.40.20.10">
    <property type="entry name" value="CHAD domain"/>
    <property type="match status" value="1"/>
</dbReference>
<dbReference type="PANTHER" id="PTHR39339:SF1">
    <property type="entry name" value="CHAD DOMAIN-CONTAINING PROTEIN"/>
    <property type="match status" value="1"/>
</dbReference>
<dbReference type="PROSITE" id="PS51708">
    <property type="entry name" value="CHAD"/>
    <property type="match status" value="1"/>
</dbReference>
<evidence type="ECO:0000259" key="1">
    <source>
        <dbReference type="PROSITE" id="PS51708"/>
    </source>
</evidence>
<protein>
    <submittedName>
        <fullName evidence="2">CHAD domain protein</fullName>
    </submittedName>
</protein>
<dbReference type="KEGG" id="bgok:Pr1d_07260"/>
<keyword evidence="3" id="KW-1185">Reference proteome</keyword>
<dbReference type="InterPro" id="IPR038186">
    <property type="entry name" value="CHAD_dom_sf"/>
</dbReference>
<dbReference type="Pfam" id="PF05235">
    <property type="entry name" value="CHAD"/>
    <property type="match status" value="1"/>
</dbReference>
<evidence type="ECO:0000313" key="3">
    <source>
        <dbReference type="Proteomes" id="UP000323917"/>
    </source>
</evidence>
<evidence type="ECO:0000313" key="2">
    <source>
        <dbReference type="EMBL" id="QEG33462.1"/>
    </source>
</evidence>
<dbReference type="InterPro" id="IPR007899">
    <property type="entry name" value="CHAD_dom"/>
</dbReference>
<name>A0A5B9Q7Q9_9BACT</name>
<proteinExistence type="predicted"/>
<gene>
    <name evidence="2" type="ORF">Pr1d_07260</name>
</gene>
<dbReference type="SMART" id="SM00880">
    <property type="entry name" value="CHAD"/>
    <property type="match status" value="1"/>
</dbReference>
<reference evidence="2 3" key="1">
    <citation type="submission" date="2019-08" db="EMBL/GenBank/DDBJ databases">
        <title>Deep-cultivation of Planctomycetes and their phenomic and genomic characterization uncovers novel biology.</title>
        <authorList>
            <person name="Wiegand S."/>
            <person name="Jogler M."/>
            <person name="Boedeker C."/>
            <person name="Pinto D."/>
            <person name="Vollmers J."/>
            <person name="Rivas-Marin E."/>
            <person name="Kohn T."/>
            <person name="Peeters S.H."/>
            <person name="Heuer A."/>
            <person name="Rast P."/>
            <person name="Oberbeckmann S."/>
            <person name="Bunk B."/>
            <person name="Jeske O."/>
            <person name="Meyerdierks A."/>
            <person name="Storesund J.E."/>
            <person name="Kallscheuer N."/>
            <person name="Luecker S."/>
            <person name="Lage O.M."/>
            <person name="Pohl T."/>
            <person name="Merkel B.J."/>
            <person name="Hornburger P."/>
            <person name="Mueller R.-W."/>
            <person name="Bruemmer F."/>
            <person name="Labrenz M."/>
            <person name="Spormann A.M."/>
            <person name="Op den Camp H."/>
            <person name="Overmann J."/>
            <person name="Amann R."/>
            <person name="Jetten M.S.M."/>
            <person name="Mascher T."/>
            <person name="Medema M.H."/>
            <person name="Devos D.P."/>
            <person name="Kaster A.-K."/>
            <person name="Ovreas L."/>
            <person name="Rohde M."/>
            <person name="Galperin M.Y."/>
            <person name="Jogler C."/>
        </authorList>
    </citation>
    <scope>NUCLEOTIDE SEQUENCE [LARGE SCALE GENOMIC DNA]</scope>
    <source>
        <strain evidence="2 3">Pr1d</strain>
    </source>
</reference>
<sequence>MGTKWAEIESSEELARDFARRVLTERMTVVESLLPLAAHHYREDTEHVHQLRVGCRRASAALRAFEPLFSAKPKSLRKWLKKIRNAAGPARDIDVLLERFYSEDPQDSVTAYACERLEYERHEVQDKLVQVASKASRGKLVESVEKCLRFLAVIPDSSGEIDCREMGSVAMRVASNAFLPLADLANPTLTELHQLRITGKRLRYSIEIFHDAFPNELRNDVYPVITNLQDRLGEINDRATAQVLFQSWLAPMEASALAADLARRIVSEHEQAMQLNKRFSKWWTEKRVAKLEKQLEKFSEEDDTLR</sequence>
<dbReference type="OrthoDB" id="250924at2"/>
<dbReference type="RefSeq" id="WP_148072227.1">
    <property type="nucleotide sequence ID" value="NZ_CP042913.1"/>
</dbReference>
<dbReference type="Proteomes" id="UP000323917">
    <property type="component" value="Chromosome"/>
</dbReference>
<dbReference type="EMBL" id="CP042913">
    <property type="protein sequence ID" value="QEG33462.1"/>
    <property type="molecule type" value="Genomic_DNA"/>
</dbReference>
<organism evidence="2 3">
    <name type="scientific">Bythopirellula goksoeyrii</name>
    <dbReference type="NCBI Taxonomy" id="1400387"/>
    <lineage>
        <taxon>Bacteria</taxon>
        <taxon>Pseudomonadati</taxon>
        <taxon>Planctomycetota</taxon>
        <taxon>Planctomycetia</taxon>
        <taxon>Pirellulales</taxon>
        <taxon>Lacipirellulaceae</taxon>
        <taxon>Bythopirellula</taxon>
    </lineage>
</organism>
<feature type="domain" description="CHAD" evidence="1">
    <location>
        <begin position="12"/>
        <end position="288"/>
    </location>
</feature>
<accession>A0A5B9Q7Q9</accession>
<dbReference type="PANTHER" id="PTHR39339">
    <property type="entry name" value="SLR1444 PROTEIN"/>
    <property type="match status" value="1"/>
</dbReference>
<dbReference type="AlphaFoldDB" id="A0A5B9Q7Q9"/>